<accession>A0AAD7S1Z7</accession>
<name>A0AAD7S1Z7_9TELE</name>
<dbReference type="PANTHER" id="PTHR33064">
    <property type="entry name" value="POL PROTEIN"/>
    <property type="match status" value="1"/>
</dbReference>
<comment type="caution">
    <text evidence="5">The sequence shown here is derived from an EMBL/GenBank/DDBJ whole genome shotgun (WGS) entry which is preliminary data.</text>
</comment>
<protein>
    <recommendedName>
        <fullName evidence="2">ribonuclease H</fullName>
        <ecNumber evidence="2">3.1.26.4</ecNumber>
    </recommendedName>
</protein>
<dbReference type="InterPro" id="IPR043128">
    <property type="entry name" value="Rev_trsase/Diguanyl_cyclase"/>
</dbReference>
<dbReference type="AlphaFoldDB" id="A0AAD7S1Z7"/>
<organism evidence="5 6">
    <name type="scientific">Aldrovandia affinis</name>
    <dbReference type="NCBI Taxonomy" id="143900"/>
    <lineage>
        <taxon>Eukaryota</taxon>
        <taxon>Metazoa</taxon>
        <taxon>Chordata</taxon>
        <taxon>Craniata</taxon>
        <taxon>Vertebrata</taxon>
        <taxon>Euteleostomi</taxon>
        <taxon>Actinopterygii</taxon>
        <taxon>Neopterygii</taxon>
        <taxon>Teleostei</taxon>
        <taxon>Notacanthiformes</taxon>
        <taxon>Halosauridae</taxon>
        <taxon>Aldrovandia</taxon>
    </lineage>
</organism>
<dbReference type="Proteomes" id="UP001221898">
    <property type="component" value="Unassembled WGS sequence"/>
</dbReference>
<evidence type="ECO:0000256" key="3">
    <source>
        <dbReference type="SAM" id="SignalP"/>
    </source>
</evidence>
<dbReference type="InterPro" id="IPR043502">
    <property type="entry name" value="DNA/RNA_pol_sf"/>
</dbReference>
<proteinExistence type="inferred from homology"/>
<gene>
    <name evidence="5" type="ORF">AAFF_G00045200</name>
</gene>
<dbReference type="InterPro" id="IPR000477">
    <property type="entry name" value="RT_dom"/>
</dbReference>
<dbReference type="EMBL" id="JAINUG010000125">
    <property type="protein sequence ID" value="KAJ8394510.1"/>
    <property type="molecule type" value="Genomic_DNA"/>
</dbReference>
<feature type="signal peptide" evidence="3">
    <location>
        <begin position="1"/>
        <end position="23"/>
    </location>
</feature>
<comment type="similarity">
    <text evidence="1">Belongs to the beta type-B retroviral polymerase family. HERV class-II K(HML-2) pol subfamily.</text>
</comment>
<feature type="chain" id="PRO_5042274168" description="ribonuclease H" evidence="3">
    <location>
        <begin position="24"/>
        <end position="151"/>
    </location>
</feature>
<dbReference type="Pfam" id="PF00078">
    <property type="entry name" value="RVT_1"/>
    <property type="match status" value="1"/>
</dbReference>
<evidence type="ECO:0000313" key="5">
    <source>
        <dbReference type="EMBL" id="KAJ8394510.1"/>
    </source>
</evidence>
<evidence type="ECO:0000259" key="4">
    <source>
        <dbReference type="Pfam" id="PF00078"/>
    </source>
</evidence>
<evidence type="ECO:0000256" key="2">
    <source>
        <dbReference type="ARBA" id="ARBA00012180"/>
    </source>
</evidence>
<dbReference type="GO" id="GO:0004523">
    <property type="term" value="F:RNA-DNA hybrid ribonuclease activity"/>
    <property type="evidence" value="ECO:0007669"/>
    <property type="project" value="UniProtKB-EC"/>
</dbReference>
<dbReference type="InterPro" id="IPR051320">
    <property type="entry name" value="Viral_Replic_Matur_Polypro"/>
</dbReference>
<dbReference type="Gene3D" id="3.30.70.270">
    <property type="match status" value="1"/>
</dbReference>
<evidence type="ECO:0000313" key="6">
    <source>
        <dbReference type="Proteomes" id="UP001221898"/>
    </source>
</evidence>
<dbReference type="EC" id="3.1.26.4" evidence="2"/>
<dbReference type="PANTHER" id="PTHR33064:SF37">
    <property type="entry name" value="RIBONUCLEASE H"/>
    <property type="match status" value="1"/>
</dbReference>
<reference evidence="5" key="1">
    <citation type="journal article" date="2023" name="Science">
        <title>Genome structures resolve the early diversification of teleost fishes.</title>
        <authorList>
            <person name="Parey E."/>
            <person name="Louis A."/>
            <person name="Montfort J."/>
            <person name="Bouchez O."/>
            <person name="Roques C."/>
            <person name="Iampietro C."/>
            <person name="Lluch J."/>
            <person name="Castinel A."/>
            <person name="Donnadieu C."/>
            <person name="Desvignes T."/>
            <person name="Floi Bucao C."/>
            <person name="Jouanno E."/>
            <person name="Wen M."/>
            <person name="Mejri S."/>
            <person name="Dirks R."/>
            <person name="Jansen H."/>
            <person name="Henkel C."/>
            <person name="Chen W.J."/>
            <person name="Zahm M."/>
            <person name="Cabau C."/>
            <person name="Klopp C."/>
            <person name="Thompson A.W."/>
            <person name="Robinson-Rechavi M."/>
            <person name="Braasch I."/>
            <person name="Lecointre G."/>
            <person name="Bobe J."/>
            <person name="Postlethwait J.H."/>
            <person name="Berthelot C."/>
            <person name="Roest Crollius H."/>
            <person name="Guiguen Y."/>
        </authorList>
    </citation>
    <scope>NUCLEOTIDE SEQUENCE</scope>
    <source>
        <strain evidence="5">NC1722</strain>
    </source>
</reference>
<keyword evidence="3" id="KW-0732">Signal</keyword>
<feature type="domain" description="Reverse transcriptase" evidence="4">
    <location>
        <begin position="60"/>
        <end position="133"/>
    </location>
</feature>
<dbReference type="SUPFAM" id="SSF56672">
    <property type="entry name" value="DNA/RNA polymerases"/>
    <property type="match status" value="1"/>
</dbReference>
<sequence length="151" mass="16726">MARPKTRLNQTLVKLWRSLLIAAAEIQCSEPRGAGYGVDGVINVRQWVKVLPGDVIQLDSPAMFKRLMEKVLQPVSASACVVYFKDILVHAPTYTAVLNNLCTVFKQIAKANLRLNPAKCSLFCWQTTFLGHVVSERGVSTDPAKVEVVEK</sequence>
<keyword evidence="6" id="KW-1185">Reference proteome</keyword>
<evidence type="ECO:0000256" key="1">
    <source>
        <dbReference type="ARBA" id="ARBA00010879"/>
    </source>
</evidence>